<gene>
    <name evidence="16" type="primary">Dana\GF19332</name>
    <name evidence="16" type="synonym">dana_GLEANR_21373</name>
    <name evidence="16" type="ORF">GF19332</name>
</gene>
<feature type="region of interest" description="Disordered" evidence="14">
    <location>
        <begin position="469"/>
        <end position="492"/>
    </location>
</feature>
<dbReference type="PROSITE" id="PS50118">
    <property type="entry name" value="HMG_BOX_2"/>
    <property type="match status" value="1"/>
</dbReference>
<reference evidence="16 17" key="1">
    <citation type="journal article" date="2007" name="Nature">
        <title>Evolution of genes and genomes on the Drosophila phylogeny.</title>
        <authorList>
            <consortium name="Drosophila 12 Genomes Consortium"/>
            <person name="Clark A.G."/>
            <person name="Eisen M.B."/>
            <person name="Smith D.R."/>
            <person name="Bergman C.M."/>
            <person name="Oliver B."/>
            <person name="Markow T.A."/>
            <person name="Kaufman T.C."/>
            <person name="Kellis M."/>
            <person name="Gelbart W."/>
            <person name="Iyer V.N."/>
            <person name="Pollard D.A."/>
            <person name="Sackton T.B."/>
            <person name="Larracuente A.M."/>
            <person name="Singh N.D."/>
            <person name="Abad J.P."/>
            <person name="Abt D.N."/>
            <person name="Adryan B."/>
            <person name="Aguade M."/>
            <person name="Akashi H."/>
            <person name="Anderson W.W."/>
            <person name="Aquadro C.F."/>
            <person name="Ardell D.H."/>
            <person name="Arguello R."/>
            <person name="Artieri C.G."/>
            <person name="Barbash D.A."/>
            <person name="Barker D."/>
            <person name="Barsanti P."/>
            <person name="Batterham P."/>
            <person name="Batzoglou S."/>
            <person name="Begun D."/>
            <person name="Bhutkar A."/>
            <person name="Blanco E."/>
            <person name="Bosak S.A."/>
            <person name="Bradley R.K."/>
            <person name="Brand A.D."/>
            <person name="Brent M.R."/>
            <person name="Brooks A.N."/>
            <person name="Brown R.H."/>
            <person name="Butlin R.K."/>
            <person name="Caggese C."/>
            <person name="Calvi B.R."/>
            <person name="Bernardo de Carvalho A."/>
            <person name="Caspi A."/>
            <person name="Castrezana S."/>
            <person name="Celniker S.E."/>
            <person name="Chang J.L."/>
            <person name="Chapple C."/>
            <person name="Chatterji S."/>
            <person name="Chinwalla A."/>
            <person name="Civetta A."/>
            <person name="Clifton S.W."/>
            <person name="Comeron J.M."/>
            <person name="Costello J.C."/>
            <person name="Coyne J.A."/>
            <person name="Daub J."/>
            <person name="David R.G."/>
            <person name="Delcher A.L."/>
            <person name="Delehaunty K."/>
            <person name="Do C.B."/>
            <person name="Ebling H."/>
            <person name="Edwards K."/>
            <person name="Eickbush T."/>
            <person name="Evans J.D."/>
            <person name="Filipski A."/>
            <person name="Findeiss S."/>
            <person name="Freyhult E."/>
            <person name="Fulton L."/>
            <person name="Fulton R."/>
            <person name="Garcia A.C."/>
            <person name="Gardiner A."/>
            <person name="Garfield D.A."/>
            <person name="Garvin B.E."/>
            <person name="Gibson G."/>
            <person name="Gilbert D."/>
            <person name="Gnerre S."/>
            <person name="Godfrey J."/>
            <person name="Good R."/>
            <person name="Gotea V."/>
            <person name="Gravely B."/>
            <person name="Greenberg A.J."/>
            <person name="Griffiths-Jones S."/>
            <person name="Gross S."/>
            <person name="Guigo R."/>
            <person name="Gustafson E.A."/>
            <person name="Haerty W."/>
            <person name="Hahn M.W."/>
            <person name="Halligan D.L."/>
            <person name="Halpern A.L."/>
            <person name="Halter G.M."/>
            <person name="Han M.V."/>
            <person name="Heger A."/>
            <person name="Hillier L."/>
            <person name="Hinrichs A.S."/>
            <person name="Holmes I."/>
            <person name="Hoskins R.A."/>
            <person name="Hubisz M.J."/>
            <person name="Hultmark D."/>
            <person name="Huntley M.A."/>
            <person name="Jaffe D.B."/>
            <person name="Jagadeeshan S."/>
            <person name="Jeck W.R."/>
            <person name="Johnson J."/>
            <person name="Jones C.D."/>
            <person name="Jordan W.C."/>
            <person name="Karpen G.H."/>
            <person name="Kataoka E."/>
            <person name="Keightley P.D."/>
            <person name="Kheradpour P."/>
            <person name="Kirkness E.F."/>
            <person name="Koerich L.B."/>
            <person name="Kristiansen K."/>
            <person name="Kudrna D."/>
            <person name="Kulathinal R.J."/>
            <person name="Kumar S."/>
            <person name="Kwok R."/>
            <person name="Lander E."/>
            <person name="Langley C.H."/>
            <person name="Lapoint R."/>
            <person name="Lazzaro B.P."/>
            <person name="Lee S.J."/>
            <person name="Levesque L."/>
            <person name="Li R."/>
            <person name="Lin C.F."/>
            <person name="Lin M.F."/>
            <person name="Lindblad-Toh K."/>
            <person name="Llopart A."/>
            <person name="Long M."/>
            <person name="Low L."/>
            <person name="Lozovsky E."/>
            <person name="Lu J."/>
            <person name="Luo M."/>
            <person name="Machado C.A."/>
            <person name="Makalowski W."/>
            <person name="Marzo M."/>
            <person name="Matsuda M."/>
            <person name="Matzkin L."/>
            <person name="McAllister B."/>
            <person name="McBride C.S."/>
            <person name="McKernan B."/>
            <person name="McKernan K."/>
            <person name="Mendez-Lago M."/>
            <person name="Minx P."/>
            <person name="Mollenhauer M.U."/>
            <person name="Montooth K."/>
            <person name="Mount S.M."/>
            <person name="Mu X."/>
            <person name="Myers E."/>
            <person name="Negre B."/>
            <person name="Newfeld S."/>
            <person name="Nielsen R."/>
            <person name="Noor M.A."/>
            <person name="O'Grady P."/>
            <person name="Pachter L."/>
            <person name="Papaceit M."/>
            <person name="Parisi M.J."/>
            <person name="Parisi M."/>
            <person name="Parts L."/>
            <person name="Pedersen J.S."/>
            <person name="Pesole G."/>
            <person name="Phillippy A.M."/>
            <person name="Ponting C.P."/>
            <person name="Pop M."/>
            <person name="Porcelli D."/>
            <person name="Powell J.R."/>
            <person name="Prohaska S."/>
            <person name="Pruitt K."/>
            <person name="Puig M."/>
            <person name="Quesneville H."/>
            <person name="Ram K.R."/>
            <person name="Rand D."/>
            <person name="Rasmussen M.D."/>
            <person name="Reed L.K."/>
            <person name="Reenan R."/>
            <person name="Reily A."/>
            <person name="Remington K.A."/>
            <person name="Rieger T.T."/>
            <person name="Ritchie M.G."/>
            <person name="Robin C."/>
            <person name="Rogers Y.H."/>
            <person name="Rohde C."/>
            <person name="Rozas J."/>
            <person name="Rubenfield M.J."/>
            <person name="Ruiz A."/>
            <person name="Russo S."/>
            <person name="Salzberg S.L."/>
            <person name="Sanchez-Gracia A."/>
            <person name="Saranga D.J."/>
            <person name="Sato H."/>
            <person name="Schaeffer S.W."/>
            <person name="Schatz M.C."/>
            <person name="Schlenke T."/>
            <person name="Schwartz R."/>
            <person name="Segarra C."/>
            <person name="Singh R.S."/>
            <person name="Sirot L."/>
            <person name="Sirota M."/>
            <person name="Sisneros N.B."/>
            <person name="Smith C.D."/>
            <person name="Smith T.F."/>
            <person name="Spieth J."/>
            <person name="Stage D.E."/>
            <person name="Stark A."/>
            <person name="Stephan W."/>
            <person name="Strausberg R.L."/>
            <person name="Strempel S."/>
            <person name="Sturgill D."/>
            <person name="Sutton G."/>
            <person name="Sutton G.G."/>
            <person name="Tao W."/>
            <person name="Teichmann S."/>
            <person name="Tobari Y.N."/>
            <person name="Tomimura Y."/>
            <person name="Tsolas J.M."/>
            <person name="Valente V.L."/>
            <person name="Venter E."/>
            <person name="Venter J.C."/>
            <person name="Vicario S."/>
            <person name="Vieira F.G."/>
            <person name="Vilella A.J."/>
            <person name="Villasante A."/>
            <person name="Walenz B."/>
            <person name="Wang J."/>
            <person name="Wasserman M."/>
            <person name="Watts T."/>
            <person name="Wilson D."/>
            <person name="Wilson R.K."/>
            <person name="Wing R.A."/>
            <person name="Wolfner M.F."/>
            <person name="Wong A."/>
            <person name="Wong G.K."/>
            <person name="Wu C.I."/>
            <person name="Wu G."/>
            <person name="Yamamoto D."/>
            <person name="Yang H.P."/>
            <person name="Yang S.P."/>
            <person name="Yorke J.A."/>
            <person name="Yoshida K."/>
            <person name="Zdobnov E."/>
            <person name="Zhang P."/>
            <person name="Zhang Y."/>
            <person name="Zimin A.V."/>
            <person name="Baldwin J."/>
            <person name="Abdouelleil A."/>
            <person name="Abdulkadir J."/>
            <person name="Abebe A."/>
            <person name="Abera B."/>
            <person name="Abreu J."/>
            <person name="Acer S.C."/>
            <person name="Aftuck L."/>
            <person name="Alexander A."/>
            <person name="An P."/>
            <person name="Anderson E."/>
            <person name="Anderson S."/>
            <person name="Arachi H."/>
            <person name="Azer M."/>
            <person name="Bachantsang P."/>
            <person name="Barry A."/>
            <person name="Bayul T."/>
            <person name="Berlin A."/>
            <person name="Bessette D."/>
            <person name="Bloom T."/>
            <person name="Blye J."/>
            <person name="Boguslavskiy L."/>
            <person name="Bonnet C."/>
            <person name="Boukhgalter B."/>
            <person name="Bourzgui I."/>
            <person name="Brown A."/>
            <person name="Cahill P."/>
            <person name="Channer S."/>
            <person name="Cheshatsang Y."/>
            <person name="Chuda L."/>
            <person name="Citroen M."/>
            <person name="Collymore A."/>
            <person name="Cooke P."/>
            <person name="Costello M."/>
            <person name="D'Aco K."/>
            <person name="Daza R."/>
            <person name="De Haan G."/>
            <person name="DeGray S."/>
            <person name="DeMaso C."/>
            <person name="Dhargay N."/>
            <person name="Dooley K."/>
            <person name="Dooley E."/>
            <person name="Doricent M."/>
            <person name="Dorje P."/>
            <person name="Dorjee K."/>
            <person name="Dupes A."/>
            <person name="Elong R."/>
            <person name="Falk J."/>
            <person name="Farina A."/>
            <person name="Faro S."/>
            <person name="Ferguson D."/>
            <person name="Fisher S."/>
            <person name="Foley C.D."/>
            <person name="Franke A."/>
            <person name="Friedrich D."/>
            <person name="Gadbois L."/>
            <person name="Gearin G."/>
            <person name="Gearin C.R."/>
            <person name="Giannoukos G."/>
            <person name="Goode T."/>
            <person name="Graham J."/>
            <person name="Grandbois E."/>
            <person name="Grewal S."/>
            <person name="Gyaltsen K."/>
            <person name="Hafez N."/>
            <person name="Hagos B."/>
            <person name="Hall J."/>
            <person name="Henson C."/>
            <person name="Hollinger A."/>
            <person name="Honan T."/>
            <person name="Huard M.D."/>
            <person name="Hughes L."/>
            <person name="Hurhula B."/>
            <person name="Husby M.E."/>
            <person name="Kamat A."/>
            <person name="Kanga B."/>
            <person name="Kashin S."/>
            <person name="Khazanovich D."/>
            <person name="Kisner P."/>
            <person name="Lance K."/>
            <person name="Lara M."/>
            <person name="Lee W."/>
            <person name="Lennon N."/>
            <person name="Letendre F."/>
            <person name="LeVine R."/>
            <person name="Lipovsky A."/>
            <person name="Liu X."/>
            <person name="Liu J."/>
            <person name="Liu S."/>
            <person name="Lokyitsang T."/>
            <person name="Lokyitsang Y."/>
            <person name="Lubonja R."/>
            <person name="Lui A."/>
            <person name="MacDonald P."/>
            <person name="Magnisalis V."/>
            <person name="Maru K."/>
            <person name="Matthews C."/>
            <person name="McCusker W."/>
            <person name="McDonough S."/>
            <person name="Mehta T."/>
            <person name="Meldrim J."/>
            <person name="Meneus L."/>
            <person name="Mihai O."/>
            <person name="Mihalev A."/>
            <person name="Mihova T."/>
            <person name="Mittelman R."/>
            <person name="Mlenga V."/>
            <person name="Montmayeur A."/>
            <person name="Mulrain L."/>
            <person name="Navidi A."/>
            <person name="Naylor J."/>
            <person name="Negash T."/>
            <person name="Nguyen T."/>
            <person name="Nguyen N."/>
            <person name="Nicol R."/>
            <person name="Norbu C."/>
            <person name="Norbu N."/>
            <person name="Novod N."/>
            <person name="O'Neill B."/>
            <person name="Osman S."/>
            <person name="Markiewicz E."/>
            <person name="Oyono O.L."/>
            <person name="Patti C."/>
            <person name="Phunkhang P."/>
            <person name="Pierre F."/>
            <person name="Priest M."/>
            <person name="Raghuraman S."/>
            <person name="Rege F."/>
            <person name="Reyes R."/>
            <person name="Rise C."/>
            <person name="Rogov P."/>
            <person name="Ross K."/>
            <person name="Ryan E."/>
            <person name="Settipalli S."/>
            <person name="Shea T."/>
            <person name="Sherpa N."/>
            <person name="Shi L."/>
            <person name="Shih D."/>
            <person name="Sparrow T."/>
            <person name="Spaulding J."/>
            <person name="Stalker J."/>
            <person name="Stange-Thomann N."/>
            <person name="Stavropoulos S."/>
            <person name="Stone C."/>
            <person name="Strader C."/>
            <person name="Tesfaye S."/>
            <person name="Thomson T."/>
            <person name="Thoulutsang Y."/>
            <person name="Thoulutsang D."/>
            <person name="Topham K."/>
            <person name="Topping I."/>
            <person name="Tsamla T."/>
            <person name="Vassiliev H."/>
            <person name="Vo A."/>
            <person name="Wangchuk T."/>
            <person name="Wangdi T."/>
            <person name="Weiand M."/>
            <person name="Wilkinson J."/>
            <person name="Wilson A."/>
            <person name="Yadav S."/>
            <person name="Young G."/>
            <person name="Yu Q."/>
            <person name="Zembek L."/>
            <person name="Zhong D."/>
            <person name="Zimmer A."/>
            <person name="Zwirko Z."/>
            <person name="Jaffe D.B."/>
            <person name="Alvarez P."/>
            <person name="Brockman W."/>
            <person name="Butler J."/>
            <person name="Chin C."/>
            <person name="Gnerre S."/>
            <person name="Grabherr M."/>
            <person name="Kleber M."/>
            <person name="Mauceli E."/>
            <person name="MacCallum I."/>
        </authorList>
    </citation>
    <scope>NUCLEOTIDE SEQUENCE [LARGE SCALE GENOMIC DNA]</scope>
    <source>
        <strain evidence="16">TSC#14024-0371.13</strain>
        <strain evidence="17">Tucson 14024-0371.13</strain>
    </source>
</reference>
<evidence type="ECO:0000256" key="8">
    <source>
        <dbReference type="ARBA" id="ARBA00023163"/>
    </source>
</evidence>
<dbReference type="SMART" id="SM00398">
    <property type="entry name" value="HMG"/>
    <property type="match status" value="1"/>
</dbReference>
<dbReference type="GO" id="GO:0000785">
    <property type="term" value="C:chromatin"/>
    <property type="evidence" value="ECO:0007669"/>
    <property type="project" value="TreeGrafter"/>
</dbReference>
<dbReference type="InterPro" id="IPR036910">
    <property type="entry name" value="HMG_box_dom_sf"/>
</dbReference>
<evidence type="ECO:0000256" key="9">
    <source>
        <dbReference type="ARBA" id="ARBA00023242"/>
    </source>
</evidence>
<dbReference type="Proteomes" id="UP000007801">
    <property type="component" value="Unassembled WGS sequence"/>
</dbReference>
<evidence type="ECO:0000256" key="13">
    <source>
        <dbReference type="PROSITE-ProRule" id="PRU00267"/>
    </source>
</evidence>
<comment type="subunit">
    <text evidence="11">Binds to the beta-catenin homolog arm or to gro.</text>
</comment>
<dbReference type="GO" id="GO:0010628">
    <property type="term" value="P:positive regulation of gene expression"/>
    <property type="evidence" value="ECO:0007669"/>
    <property type="project" value="UniProtKB-ARBA"/>
</dbReference>
<feature type="DNA-binding region" description="HMG box" evidence="13">
    <location>
        <begin position="394"/>
        <end position="462"/>
    </location>
</feature>
<evidence type="ECO:0000256" key="4">
    <source>
        <dbReference type="ARBA" id="ARBA00022716"/>
    </source>
</evidence>
<dbReference type="GO" id="GO:0007367">
    <property type="term" value="P:segment polarity determination"/>
    <property type="evidence" value="ECO:0007669"/>
    <property type="project" value="UniProtKB-KW"/>
</dbReference>
<evidence type="ECO:0000256" key="1">
    <source>
        <dbReference type="ARBA" id="ARBA00004123"/>
    </source>
</evidence>
<dbReference type="GO" id="GO:0007435">
    <property type="term" value="P:salivary gland morphogenesis"/>
    <property type="evidence" value="ECO:0007669"/>
    <property type="project" value="UniProtKB-ARBA"/>
</dbReference>
<evidence type="ECO:0000259" key="15">
    <source>
        <dbReference type="PROSITE" id="PS50118"/>
    </source>
</evidence>
<dbReference type="SUPFAM" id="SSF47095">
    <property type="entry name" value="HMG-box"/>
    <property type="match status" value="1"/>
</dbReference>
<comment type="similarity">
    <text evidence="2">Belongs to the TCF/LEF family.</text>
</comment>
<keyword evidence="8" id="KW-0804">Transcription</keyword>
<dbReference type="Pfam" id="PF00505">
    <property type="entry name" value="HMG_box"/>
    <property type="match status" value="1"/>
</dbReference>
<dbReference type="FunFam" id="1.10.30.10:FF:000001">
    <property type="entry name" value="transcription factor 7 isoform X2"/>
    <property type="match status" value="1"/>
</dbReference>
<keyword evidence="3" id="KW-0879">Wnt signaling pathway</keyword>
<evidence type="ECO:0000256" key="11">
    <source>
        <dbReference type="ARBA" id="ARBA00061799"/>
    </source>
</evidence>
<evidence type="ECO:0000256" key="10">
    <source>
        <dbReference type="ARBA" id="ARBA00053480"/>
    </source>
</evidence>
<evidence type="ECO:0000256" key="3">
    <source>
        <dbReference type="ARBA" id="ARBA00022687"/>
    </source>
</evidence>
<name>A0A0P8XS60_DROAN</name>
<dbReference type="GO" id="GO:0060070">
    <property type="term" value="P:canonical Wnt signaling pathway"/>
    <property type="evidence" value="ECO:0007669"/>
    <property type="project" value="TreeGrafter"/>
</dbReference>
<dbReference type="OrthoDB" id="2307332at2759"/>
<keyword evidence="17" id="KW-1185">Reference proteome</keyword>
<evidence type="ECO:0000256" key="5">
    <source>
        <dbReference type="ARBA" id="ARBA00023015"/>
    </source>
</evidence>
<dbReference type="GO" id="GO:0007500">
    <property type="term" value="P:mesodermal cell fate determination"/>
    <property type="evidence" value="ECO:0007669"/>
    <property type="project" value="UniProtKB-ARBA"/>
</dbReference>
<dbReference type="PANTHER" id="PTHR10373">
    <property type="entry name" value="TRANSCRIPTION FACTOR 7 FAMILY MEMBER"/>
    <property type="match status" value="1"/>
</dbReference>
<keyword evidence="5" id="KW-0805">Transcription regulation</keyword>
<keyword evidence="4" id="KW-0217">Developmental protein</keyword>
<dbReference type="SMR" id="A0A0P8XS60"/>
<keyword evidence="7" id="KW-0010">Activator</keyword>
<accession>A0A0P8XS60</accession>
<evidence type="ECO:0000313" key="16">
    <source>
        <dbReference type="EMBL" id="KPU77514.1"/>
    </source>
</evidence>
<organism evidence="16 17">
    <name type="scientific">Drosophila ananassae</name>
    <name type="common">Fruit fly</name>
    <dbReference type="NCBI Taxonomy" id="7217"/>
    <lineage>
        <taxon>Eukaryota</taxon>
        <taxon>Metazoa</taxon>
        <taxon>Ecdysozoa</taxon>
        <taxon>Arthropoda</taxon>
        <taxon>Hexapoda</taxon>
        <taxon>Insecta</taxon>
        <taxon>Pterygota</taxon>
        <taxon>Neoptera</taxon>
        <taxon>Endopterygota</taxon>
        <taxon>Diptera</taxon>
        <taxon>Brachycera</taxon>
        <taxon>Muscomorpha</taxon>
        <taxon>Ephydroidea</taxon>
        <taxon>Drosophilidae</taxon>
        <taxon>Drosophila</taxon>
        <taxon>Sophophora</taxon>
    </lineage>
</organism>
<dbReference type="GO" id="GO:0019900">
    <property type="term" value="F:kinase binding"/>
    <property type="evidence" value="ECO:0007669"/>
    <property type="project" value="UniProtKB-ARBA"/>
</dbReference>
<dbReference type="InterPro" id="IPR009071">
    <property type="entry name" value="HMG_box_dom"/>
</dbReference>
<dbReference type="EMBL" id="CH902630">
    <property type="protein sequence ID" value="KPU77514.1"/>
    <property type="molecule type" value="Genomic_DNA"/>
</dbReference>
<dbReference type="GO" id="GO:0001228">
    <property type="term" value="F:DNA-binding transcription activator activity, RNA polymerase II-specific"/>
    <property type="evidence" value="ECO:0007669"/>
    <property type="project" value="UniProtKB-ARBA"/>
</dbReference>
<feature type="region of interest" description="Disordered" evidence="14">
    <location>
        <begin position="556"/>
        <end position="578"/>
    </location>
</feature>
<comment type="function">
    <text evidence="10">Segment polarity protein. Functions together with arm to transduce the Wingless (Wg) signal in embryos and in developing adult tissues. Acts as a transcriptional activator, but in the absence of arm, it binds to gro and acts as a transcriptional repressor of wg-responsive genes.</text>
</comment>
<keyword evidence="6 13" id="KW-0238">DNA-binding</keyword>
<sequence length="620" mass="68111">MLDKVKQLCNQWSTAELFYHRSIQRLGVHSDKSSSKTSIYSIMALAAIALTGECLITSKNSHIKSDCVDWEKNDNKIDQQLITNVGKPKTLAEVENIILQFASTVYEQQYCCDNYSSSNLKGIDKSEFKKSSSPSCIWHPNAKSYGTPNELEQCSTAAEIILEFASLTSSAALINMHGNLPKYSNVVLDDSATVQDSIIRSPAVLNNNYNQLPDVSFVKDSKLIDQVLTTSAISTSNRDNSIDTFSRNLEISQNRRKSKFARRIEIPTLESSKSNNLKNRGDEKYFHSLKISPIMNFEETASPISKVDSVSAIHERVINNIFKSQLNAFTNAACTKSDTIVGLSECESLPILDAPYDLTIGTKLKNMNLETKNTSSIQTNDTKDISNDKKKPHIKKPLNAFMLYMKEMRAKVVAECTLKESAAINQILGRRWHELSREEQSKYYEKARQERQLHMELYPGWSARDNYGYVSKKKKRKKDRSTTDSGGNNMKKCRARFGLDQQNQWCKPCSPNLSVISTVNNNGNVVINSNAAANTIGVSMLAPIVSGIGGTVMLPNSSSSSSSSSSTSSSHTHAHLMASSNGNGVASLNGISVTAGGGGGAASACSQQLSPQAPPTYVNL</sequence>
<dbReference type="GO" id="GO:0007476">
    <property type="term" value="P:imaginal disc-derived wing morphogenesis"/>
    <property type="evidence" value="ECO:0007669"/>
    <property type="project" value="UniProtKB-ARBA"/>
</dbReference>
<dbReference type="SMART" id="SM01366">
    <property type="entry name" value="c-clamp"/>
    <property type="match status" value="1"/>
</dbReference>
<feature type="compositionally biased region" description="Low complexity" evidence="14">
    <location>
        <begin position="557"/>
        <end position="570"/>
    </location>
</feature>
<evidence type="ECO:0000256" key="14">
    <source>
        <dbReference type="SAM" id="MobiDB-lite"/>
    </source>
</evidence>
<reference evidence="16" key="3">
    <citation type="submission" date="2015-10" db="EMBL/GenBank/DDBJ databases">
        <authorList>
            <consortium name="FlyBase"/>
        </authorList>
    </citation>
    <scope>NUCLEOTIDE SEQUENCE</scope>
    <source>
        <strain evidence="16">TSC#14024-0371.13</strain>
    </source>
</reference>
<protein>
    <recommendedName>
        <fullName evidence="12">dTCF</fullName>
    </recommendedName>
</protein>
<comment type="subcellular location">
    <subcellularLocation>
        <location evidence="1">Nucleus</location>
    </subcellularLocation>
</comment>
<dbReference type="GO" id="GO:0000978">
    <property type="term" value="F:RNA polymerase II cis-regulatory region sequence-specific DNA binding"/>
    <property type="evidence" value="ECO:0007669"/>
    <property type="project" value="TreeGrafter"/>
</dbReference>
<reference evidence="16" key="2">
    <citation type="journal article" date="2008" name="Bioinformatics">
        <title>Assembly reconciliation.</title>
        <authorList>
            <person name="Zimin A.V."/>
            <person name="Smith D.R."/>
            <person name="Sutton G."/>
            <person name="Yorke J.A."/>
        </authorList>
    </citation>
    <scope>NUCLEOTIDE SEQUENCE</scope>
    <source>
        <strain evidence="16">TSC#14024-0371.13</strain>
    </source>
</reference>
<dbReference type="GO" id="GO:0001222">
    <property type="term" value="F:transcription corepressor binding"/>
    <property type="evidence" value="ECO:0007669"/>
    <property type="project" value="UniProtKB-ARBA"/>
</dbReference>
<evidence type="ECO:0000256" key="6">
    <source>
        <dbReference type="ARBA" id="ARBA00023125"/>
    </source>
</evidence>
<feature type="domain" description="HMG box" evidence="15">
    <location>
        <begin position="394"/>
        <end position="462"/>
    </location>
</feature>
<dbReference type="GO" id="GO:0035277">
    <property type="term" value="P:spiracle morphogenesis, open tracheal system"/>
    <property type="evidence" value="ECO:0007669"/>
    <property type="project" value="UniProtKB-ARBA"/>
</dbReference>
<evidence type="ECO:0000256" key="12">
    <source>
        <dbReference type="ARBA" id="ARBA00080285"/>
    </source>
</evidence>
<dbReference type="InterPro" id="IPR024940">
    <property type="entry name" value="TCF/LEF"/>
</dbReference>
<keyword evidence="4" id="KW-0709">Segmentation polarity protein</keyword>
<dbReference type="GO" id="GO:0045892">
    <property type="term" value="P:negative regulation of DNA-templated transcription"/>
    <property type="evidence" value="ECO:0007669"/>
    <property type="project" value="UniProtKB-ARBA"/>
</dbReference>
<evidence type="ECO:0000256" key="2">
    <source>
        <dbReference type="ARBA" id="ARBA00006569"/>
    </source>
</evidence>
<proteinExistence type="inferred from homology"/>
<evidence type="ECO:0000313" key="17">
    <source>
        <dbReference type="Proteomes" id="UP000007801"/>
    </source>
</evidence>
<dbReference type="EMBL" id="CH902630">
    <property type="protein sequence ID" value="KPU77512.1"/>
    <property type="molecule type" value="Genomic_DNA"/>
</dbReference>
<dbReference type="CDD" id="cd21996">
    <property type="entry name" value="HMG-box_TCF7-like"/>
    <property type="match status" value="1"/>
</dbReference>
<dbReference type="GO" id="GO:0072091">
    <property type="term" value="P:regulation of stem cell proliferation"/>
    <property type="evidence" value="ECO:0007669"/>
    <property type="project" value="UniProtKB-ARBA"/>
</dbReference>
<dbReference type="AlphaFoldDB" id="A0A0P8XS60"/>
<dbReference type="Gene3D" id="1.10.30.10">
    <property type="entry name" value="High mobility group box domain"/>
    <property type="match status" value="1"/>
</dbReference>
<evidence type="ECO:0000256" key="7">
    <source>
        <dbReference type="ARBA" id="ARBA00023159"/>
    </source>
</evidence>
<dbReference type="PANTHER" id="PTHR10373:SF38">
    <property type="entry name" value="PROTEIN PANGOLIN, ISOFORM J"/>
    <property type="match status" value="1"/>
</dbReference>
<dbReference type="GO" id="GO:1990907">
    <property type="term" value="C:beta-catenin-TCF complex"/>
    <property type="evidence" value="ECO:0007669"/>
    <property type="project" value="TreeGrafter"/>
</dbReference>
<keyword evidence="9 13" id="KW-0539">Nucleus</keyword>